<feature type="compositionally biased region" description="Basic and acidic residues" evidence="1">
    <location>
        <begin position="912"/>
        <end position="923"/>
    </location>
</feature>
<sequence>MARLGNTSAQYATSDLARSAQSPRSSDEGQDVDEDDEHDQASLSIAPTSALATSGPAHAAAVQPDLAIQSHTARRLKKTSSFVRLSMSSDGNASVVTKDGESPSPPRPPPVINLPGIRSTQGRAASGRSRDSRAWEFWCDKDSRSELEEKAERDSNGDAANAIGLLRSASGRSILGSIPNKRNSLLSRAPSQIKRQKSGTDERQPLQRSQTSFGRLQGKASSNIHKAPKLKHAGSAKSIHIPGNDSDKENWSPDSDRPFSSHPADQSSLSRPVEPLATDDKGSTGAVGTVAGDRAPGGENMDPEKDAELAAFMGRGGKRASTSSDAFKKCSRYASRGYCKGETNVLLQHGFKVTMFEARDRLGGRVAQSSHLGHIVDLGPNWLHGTADNPIAKIAEETQIQLHGMEEDEFVIQPDGTPLKAAEADQYARALWDGGLIAEAFKYSNEHHDSIDSSRSLYDFFREQVEKLFVNEPAEVARQKRQTLLLICQMWGSYVGSPVTKQSLKFFWLEECLEGENPFVAGTYSRILDAVKRPAEVGADLRLRSIVTRIESNGGTEDGSREPSIIIADGSRHTFDEVIVTTPLGWLKRNKHAFQPRLPDRLSQAIDSIGYGTLDKVYITFPSAFWDAAAEGRAASQKGCIVSGLDPGHKTPNVTATTMPVHQPGSTTAGAHHPCFTHWLTPGYAPDTNPHRWDQQGMNLACLPEPCAHPTLLFYTYGDCSLHIANLVSSATSDADRDAKILSFYEPYISRLPNYDPGNPACKPKAVLATAWANDEFAGYGSYSNFQVGLERGDEDIEVMRHGMPERGVWLAGEHTAPFVALGTTTGAWWSGEAVAERIVNAYRDSVGDRSEARLREAAVLMLKGNNHSSSKDAPKSMQKSLESPTRRPEGSGVSDISKEEPRRASASGSDGARDPHSLHKAESANPASTSQDSTDSRADLVAVQKGLAKPDQPITSTRRQSGSRADTSKATRLADWRDGMDWDEERGEYDRVTEAQMRRLLAEEASEDAHQPQSFLHSEGHIYHRQLHACIRNILRDGASLVRAGRELNTFVESQRTQELERLGVRRDEEEGEVVFTPLIKKSRPEPLEEIVLDLMAVRRAITANRIKEARADGDLPAQPLNEFQRKLMEDPILPLRPGEESPLVERLRLQSRCGRLGDYEPGFGGISMTKSEMAIRRRRAREVQRAAAQGPAAESEARNEKGPHDGASTDQQQDRASTERSPEGQKKTKRKKQKRRKKKADAEADEGETGSPATSGETVLAAPADDVAGPSEEAARHDSHQRSRDGSLADLIAELEARLKAIR</sequence>
<dbReference type="OrthoDB" id="5046242at2759"/>
<reference evidence="3 4" key="2">
    <citation type="journal article" date="2021" name="Curr. Genet.">
        <title>Genetic response to nitrogen starvation in the aggressive Eucalyptus foliar pathogen Teratosphaeria destructans.</title>
        <authorList>
            <person name="Havenga M."/>
            <person name="Wingfield B.D."/>
            <person name="Wingfield M.J."/>
            <person name="Dreyer L.L."/>
            <person name="Roets F."/>
            <person name="Aylward J."/>
        </authorList>
    </citation>
    <scope>NUCLEOTIDE SEQUENCE [LARGE SCALE GENOMIC DNA]</scope>
    <source>
        <strain evidence="3">CMW44962</strain>
    </source>
</reference>
<accession>A0A9W7SU64</accession>
<dbReference type="Gene3D" id="3.50.50.60">
    <property type="entry name" value="FAD/NAD(P)-binding domain"/>
    <property type="match status" value="1"/>
</dbReference>
<reference evidence="3 4" key="1">
    <citation type="journal article" date="2018" name="IMA Fungus">
        <title>IMA Genome-F 10: Nine draft genome sequences of Claviceps purpurea s.lat., including C. arundinis, C. humidiphila, and C. cf. spartinae, pseudomolecules for the pitch canker pathogen Fusarium circinatum, draft genome of Davidsoniella eucalypti, Grosmannia galeiformis, Quambalaria eucalypti, and Teratosphaeria destructans.</title>
        <authorList>
            <person name="Wingfield B.D."/>
            <person name="Liu M."/>
            <person name="Nguyen H.D."/>
            <person name="Lane F.A."/>
            <person name="Morgan S.W."/>
            <person name="De Vos L."/>
            <person name="Wilken P.M."/>
            <person name="Duong T.A."/>
            <person name="Aylward J."/>
            <person name="Coetzee M.P."/>
            <person name="Dadej K."/>
            <person name="De Beer Z.W."/>
            <person name="Findlay W."/>
            <person name="Havenga M."/>
            <person name="Kolarik M."/>
            <person name="Menzies J.G."/>
            <person name="Naidoo K."/>
            <person name="Pochopski O."/>
            <person name="Shoukouhi P."/>
            <person name="Santana Q.C."/>
            <person name="Seifert K.A."/>
            <person name="Soal N."/>
            <person name="Steenkamp E.T."/>
            <person name="Tatham C.T."/>
            <person name="van der Nest M.A."/>
            <person name="Wingfield M.J."/>
        </authorList>
    </citation>
    <scope>NUCLEOTIDE SEQUENCE [LARGE SCALE GENOMIC DNA]</scope>
    <source>
        <strain evidence="3">CMW44962</strain>
    </source>
</reference>
<dbReference type="PANTHER" id="PTHR10742:SF414">
    <property type="entry name" value="CONTAINING AMINE OXIDASE, PUTATIVE (AFU_ORTHOLOGUE AFUA_3G12150)-RELATED"/>
    <property type="match status" value="1"/>
</dbReference>
<feature type="compositionally biased region" description="Low complexity" evidence="1">
    <location>
        <begin position="1187"/>
        <end position="1196"/>
    </location>
</feature>
<feature type="compositionally biased region" description="Basic residues" evidence="1">
    <location>
        <begin position="1229"/>
        <end position="1241"/>
    </location>
</feature>
<feature type="region of interest" description="Disordered" evidence="1">
    <location>
        <begin position="1"/>
        <end position="135"/>
    </location>
</feature>
<feature type="compositionally biased region" description="Basic and acidic residues" evidence="1">
    <location>
        <begin position="245"/>
        <end position="259"/>
    </location>
</feature>
<dbReference type="InterPro" id="IPR002937">
    <property type="entry name" value="Amino_oxidase"/>
</dbReference>
<evidence type="ECO:0000256" key="1">
    <source>
        <dbReference type="SAM" id="MobiDB-lite"/>
    </source>
</evidence>
<dbReference type="SUPFAM" id="SSF51905">
    <property type="entry name" value="FAD/NAD(P)-binding domain"/>
    <property type="match status" value="1"/>
</dbReference>
<feature type="compositionally biased region" description="Polar residues" evidence="1">
    <location>
        <begin position="206"/>
        <end position="224"/>
    </location>
</feature>
<dbReference type="GO" id="GO:0050660">
    <property type="term" value="F:flavin adenine dinucleotide binding"/>
    <property type="evidence" value="ECO:0007669"/>
    <property type="project" value="TreeGrafter"/>
</dbReference>
<feature type="compositionally biased region" description="Acidic residues" evidence="1">
    <location>
        <begin position="28"/>
        <end position="38"/>
    </location>
</feature>
<feature type="domain" description="Amine oxidase" evidence="2">
    <location>
        <begin position="345"/>
        <end position="839"/>
    </location>
</feature>
<dbReference type="GO" id="GO:0003682">
    <property type="term" value="F:chromatin binding"/>
    <property type="evidence" value="ECO:0007669"/>
    <property type="project" value="TreeGrafter"/>
</dbReference>
<feature type="region of interest" description="Disordered" evidence="1">
    <location>
        <begin position="1172"/>
        <end position="1290"/>
    </location>
</feature>
<feature type="compositionally biased region" description="Basic and acidic residues" evidence="1">
    <location>
        <begin position="1214"/>
        <end position="1228"/>
    </location>
</feature>
<evidence type="ECO:0000313" key="3">
    <source>
        <dbReference type="EMBL" id="KAH9828527.1"/>
    </source>
</evidence>
<feature type="compositionally biased region" description="Polar residues" evidence="1">
    <location>
        <begin position="180"/>
        <end position="190"/>
    </location>
</feature>
<organism evidence="3 4">
    <name type="scientific">Teratosphaeria destructans</name>
    <dbReference type="NCBI Taxonomy" id="418781"/>
    <lineage>
        <taxon>Eukaryota</taxon>
        <taxon>Fungi</taxon>
        <taxon>Dikarya</taxon>
        <taxon>Ascomycota</taxon>
        <taxon>Pezizomycotina</taxon>
        <taxon>Dothideomycetes</taxon>
        <taxon>Dothideomycetidae</taxon>
        <taxon>Mycosphaerellales</taxon>
        <taxon>Teratosphaeriaceae</taxon>
        <taxon>Teratosphaeria</taxon>
    </lineage>
</organism>
<feature type="compositionally biased region" description="Basic and acidic residues" evidence="1">
    <location>
        <begin position="1275"/>
        <end position="1289"/>
    </location>
</feature>
<proteinExistence type="predicted"/>
<dbReference type="InterPro" id="IPR036188">
    <property type="entry name" value="FAD/NAD-bd_sf"/>
</dbReference>
<dbReference type="EMBL" id="RIBY02001534">
    <property type="protein sequence ID" value="KAH9828527.1"/>
    <property type="molecule type" value="Genomic_DNA"/>
</dbReference>
<feature type="compositionally biased region" description="Polar residues" evidence="1">
    <location>
        <begin position="954"/>
        <end position="966"/>
    </location>
</feature>
<evidence type="ECO:0000313" key="4">
    <source>
        <dbReference type="Proteomes" id="UP001138500"/>
    </source>
</evidence>
<dbReference type="SUPFAM" id="SSF54373">
    <property type="entry name" value="FAD-linked reductases, C-terminal domain"/>
    <property type="match status" value="1"/>
</dbReference>
<dbReference type="GO" id="GO:0016491">
    <property type="term" value="F:oxidoreductase activity"/>
    <property type="evidence" value="ECO:0007669"/>
    <property type="project" value="InterPro"/>
</dbReference>
<feature type="region of interest" description="Disordered" evidence="1">
    <location>
        <begin position="864"/>
        <end position="973"/>
    </location>
</feature>
<gene>
    <name evidence="3" type="ORF">Tdes44962_MAKER09272</name>
</gene>
<dbReference type="PANTHER" id="PTHR10742">
    <property type="entry name" value="FLAVIN MONOAMINE OXIDASE"/>
    <property type="match status" value="1"/>
</dbReference>
<feature type="compositionally biased region" description="Polar residues" evidence="1">
    <location>
        <begin position="1"/>
        <end position="13"/>
    </location>
</feature>
<dbReference type="GO" id="GO:0006338">
    <property type="term" value="P:chromatin remodeling"/>
    <property type="evidence" value="ECO:0007669"/>
    <property type="project" value="TreeGrafter"/>
</dbReference>
<feature type="compositionally biased region" description="Polar residues" evidence="1">
    <location>
        <begin position="41"/>
        <end position="52"/>
    </location>
</feature>
<dbReference type="Pfam" id="PF01593">
    <property type="entry name" value="Amino_oxidase"/>
    <property type="match status" value="1"/>
</dbReference>
<feature type="compositionally biased region" description="Pro residues" evidence="1">
    <location>
        <begin position="103"/>
        <end position="112"/>
    </location>
</feature>
<dbReference type="Proteomes" id="UP001138500">
    <property type="component" value="Unassembled WGS sequence"/>
</dbReference>
<comment type="caution">
    <text evidence="3">The sequence shown here is derived from an EMBL/GenBank/DDBJ whole genome shotgun (WGS) entry which is preliminary data.</text>
</comment>
<feature type="compositionally biased region" description="Basic and acidic residues" evidence="1">
    <location>
        <begin position="1197"/>
        <end position="1206"/>
    </location>
</feature>
<keyword evidence="4" id="KW-1185">Reference proteome</keyword>
<dbReference type="InterPro" id="IPR050281">
    <property type="entry name" value="Flavin_monoamine_oxidase"/>
</dbReference>
<feature type="compositionally biased region" description="Polar residues" evidence="1">
    <location>
        <begin position="79"/>
        <end position="95"/>
    </location>
</feature>
<dbReference type="Gene3D" id="3.90.660.10">
    <property type="match status" value="1"/>
</dbReference>
<feature type="region of interest" description="Disordered" evidence="1">
    <location>
        <begin position="170"/>
        <end position="302"/>
    </location>
</feature>
<protein>
    <submittedName>
        <fullName evidence="3">Lysine-specific histone demethylase 1A</fullName>
    </submittedName>
</protein>
<name>A0A9W7SU64_9PEZI</name>
<evidence type="ECO:0000259" key="2">
    <source>
        <dbReference type="Pfam" id="PF01593"/>
    </source>
</evidence>